<name>A0AAV3ZZF3_9GAST</name>
<reference evidence="1 2" key="1">
    <citation type="journal article" date="2021" name="Elife">
        <title>Chloroplast acquisition without the gene transfer in kleptoplastic sea slugs, Plakobranchus ocellatus.</title>
        <authorList>
            <person name="Maeda T."/>
            <person name="Takahashi S."/>
            <person name="Yoshida T."/>
            <person name="Shimamura S."/>
            <person name="Takaki Y."/>
            <person name="Nagai Y."/>
            <person name="Toyoda A."/>
            <person name="Suzuki Y."/>
            <person name="Arimoto A."/>
            <person name="Ishii H."/>
            <person name="Satoh N."/>
            <person name="Nishiyama T."/>
            <person name="Hasebe M."/>
            <person name="Maruyama T."/>
            <person name="Minagawa J."/>
            <person name="Obokata J."/>
            <person name="Shigenobu S."/>
        </authorList>
    </citation>
    <scope>NUCLEOTIDE SEQUENCE [LARGE SCALE GENOMIC DNA]</scope>
</reference>
<keyword evidence="2" id="KW-1185">Reference proteome</keyword>
<protein>
    <submittedName>
        <fullName evidence="1">Uncharacterized protein</fullName>
    </submittedName>
</protein>
<sequence>MKVSHPYNAITAGGSFVAELNAARALLNDFRLFVRQDLELYATNNERTSSVAVIITDVLAAPSELAQSFVAMRTSQIATSSGLAVPEILIR</sequence>
<accession>A0AAV3ZZF3</accession>
<evidence type="ECO:0000313" key="2">
    <source>
        <dbReference type="Proteomes" id="UP000735302"/>
    </source>
</evidence>
<evidence type="ECO:0000313" key="1">
    <source>
        <dbReference type="EMBL" id="GFN99753.1"/>
    </source>
</evidence>
<dbReference type="Proteomes" id="UP000735302">
    <property type="component" value="Unassembled WGS sequence"/>
</dbReference>
<dbReference type="EMBL" id="BLXT01003024">
    <property type="protein sequence ID" value="GFN99753.1"/>
    <property type="molecule type" value="Genomic_DNA"/>
</dbReference>
<comment type="caution">
    <text evidence="1">The sequence shown here is derived from an EMBL/GenBank/DDBJ whole genome shotgun (WGS) entry which is preliminary data.</text>
</comment>
<dbReference type="AlphaFoldDB" id="A0AAV3ZZF3"/>
<organism evidence="1 2">
    <name type="scientific">Plakobranchus ocellatus</name>
    <dbReference type="NCBI Taxonomy" id="259542"/>
    <lineage>
        <taxon>Eukaryota</taxon>
        <taxon>Metazoa</taxon>
        <taxon>Spiralia</taxon>
        <taxon>Lophotrochozoa</taxon>
        <taxon>Mollusca</taxon>
        <taxon>Gastropoda</taxon>
        <taxon>Heterobranchia</taxon>
        <taxon>Euthyneura</taxon>
        <taxon>Panpulmonata</taxon>
        <taxon>Sacoglossa</taxon>
        <taxon>Placobranchoidea</taxon>
        <taxon>Plakobranchidae</taxon>
        <taxon>Plakobranchus</taxon>
    </lineage>
</organism>
<gene>
    <name evidence="1" type="ORF">PoB_002625900</name>
</gene>
<proteinExistence type="predicted"/>